<dbReference type="InterPro" id="IPR009100">
    <property type="entry name" value="AcylCoA_DH/oxidase_NM_dom_sf"/>
</dbReference>
<feature type="domain" description="Acyl-CoA dehydrogenase/oxidase N-terminal" evidence="8">
    <location>
        <begin position="7"/>
        <end position="122"/>
    </location>
</feature>
<dbReference type="Pfam" id="PF02771">
    <property type="entry name" value="Acyl-CoA_dh_N"/>
    <property type="match status" value="1"/>
</dbReference>
<comment type="similarity">
    <text evidence="2 5">Belongs to the acyl-CoA dehydrogenase family.</text>
</comment>
<dbReference type="InterPro" id="IPR036250">
    <property type="entry name" value="AcylCo_DH-like_C"/>
</dbReference>
<dbReference type="InterPro" id="IPR006091">
    <property type="entry name" value="Acyl-CoA_Oxase/DH_mid-dom"/>
</dbReference>
<dbReference type="Pfam" id="PF02770">
    <property type="entry name" value="Acyl-CoA_dh_M"/>
    <property type="match status" value="1"/>
</dbReference>
<dbReference type="Pfam" id="PF00441">
    <property type="entry name" value="Acyl-CoA_dh_1"/>
    <property type="match status" value="1"/>
</dbReference>
<dbReference type="InterPro" id="IPR037069">
    <property type="entry name" value="AcylCoA_DH/ox_N_sf"/>
</dbReference>
<evidence type="ECO:0000256" key="4">
    <source>
        <dbReference type="ARBA" id="ARBA00022827"/>
    </source>
</evidence>
<gene>
    <name evidence="9" type="ORF">HYZ11_05125</name>
</gene>
<evidence type="ECO:0000256" key="5">
    <source>
        <dbReference type="RuleBase" id="RU362125"/>
    </source>
</evidence>
<dbReference type="PROSITE" id="PS00073">
    <property type="entry name" value="ACYL_COA_DH_2"/>
    <property type="match status" value="1"/>
</dbReference>
<evidence type="ECO:0000313" key="9">
    <source>
        <dbReference type="EMBL" id="MBI3126969.1"/>
    </source>
</evidence>
<comment type="cofactor">
    <cofactor evidence="1 5">
        <name>FAD</name>
        <dbReference type="ChEBI" id="CHEBI:57692"/>
    </cofactor>
</comment>
<keyword evidence="3 5" id="KW-0285">Flavoprotein</keyword>
<sequence>MVDFALSEEQVALQKLARDFVKNEAKPLVKELDKGQTPDDCVSMDLIKRCSELGFRTLAVPEQYGGGGVEDTVTVVIVCEELGVGDVSLGSLPINGRKLYHMLSDRRVTTEDVRDKWLRDFCADPTFLVAVGMTEPDSGGDNILPYNAPGAGVRTTAVKDGDHFVINGMKQFIGHGGIAKLYYVFTRTDPSKGMLDGCTCFLIPDGHPGMRYGRVHDKMGFRLLRNAEIIFENCRVPKEWMLGPEGRGIVSIRASLANDGILNAARSIGVARAAFEEIVEFCKNRVQGGKPIIEHQAIACELADMYASLQAMRSLVWNVAWSTDHGTPDPKRVPAVMCFCTNHSFEIAHKAAELAGGMGVMKEAPFEKLLRDSFSIKHLDGGNYIKRLKVAAGL</sequence>
<dbReference type="GO" id="GO:0003995">
    <property type="term" value="F:acyl-CoA dehydrogenase activity"/>
    <property type="evidence" value="ECO:0007669"/>
    <property type="project" value="InterPro"/>
</dbReference>
<dbReference type="PANTHER" id="PTHR43884">
    <property type="entry name" value="ACYL-COA DEHYDROGENASE"/>
    <property type="match status" value="1"/>
</dbReference>
<dbReference type="PANTHER" id="PTHR43884:SF12">
    <property type="entry name" value="ISOVALERYL-COA DEHYDROGENASE, MITOCHONDRIAL-RELATED"/>
    <property type="match status" value="1"/>
</dbReference>
<accession>A0A932MLA5</accession>
<dbReference type="InterPro" id="IPR046373">
    <property type="entry name" value="Acyl-CoA_Oxase/DH_mid-dom_sf"/>
</dbReference>
<evidence type="ECO:0000313" key="10">
    <source>
        <dbReference type="Proteomes" id="UP000782312"/>
    </source>
</evidence>
<dbReference type="Gene3D" id="1.20.140.10">
    <property type="entry name" value="Butyryl-CoA Dehydrogenase, subunit A, domain 3"/>
    <property type="match status" value="1"/>
</dbReference>
<dbReference type="InterPro" id="IPR009075">
    <property type="entry name" value="AcylCo_DH/oxidase_C"/>
</dbReference>
<keyword evidence="5" id="KW-0560">Oxidoreductase</keyword>
<feature type="domain" description="Acyl-CoA oxidase/dehydrogenase middle" evidence="7">
    <location>
        <begin position="130"/>
        <end position="234"/>
    </location>
</feature>
<evidence type="ECO:0000256" key="1">
    <source>
        <dbReference type="ARBA" id="ARBA00001974"/>
    </source>
</evidence>
<protein>
    <submittedName>
        <fullName evidence="9">Acyl-CoA/acyl-ACP dehydrogenase</fullName>
    </submittedName>
</protein>
<dbReference type="Gene3D" id="1.10.540.10">
    <property type="entry name" value="Acyl-CoA dehydrogenase/oxidase, N-terminal domain"/>
    <property type="match status" value="1"/>
</dbReference>
<evidence type="ECO:0000259" key="8">
    <source>
        <dbReference type="Pfam" id="PF02771"/>
    </source>
</evidence>
<dbReference type="Proteomes" id="UP000782312">
    <property type="component" value="Unassembled WGS sequence"/>
</dbReference>
<dbReference type="EMBL" id="JACPUR010000013">
    <property type="protein sequence ID" value="MBI3126969.1"/>
    <property type="molecule type" value="Genomic_DNA"/>
</dbReference>
<proteinExistence type="inferred from homology"/>
<evidence type="ECO:0000256" key="3">
    <source>
        <dbReference type="ARBA" id="ARBA00022630"/>
    </source>
</evidence>
<dbReference type="Gene3D" id="2.40.110.10">
    <property type="entry name" value="Butyryl-CoA Dehydrogenase, subunit A, domain 2"/>
    <property type="match status" value="1"/>
</dbReference>
<evidence type="ECO:0000256" key="2">
    <source>
        <dbReference type="ARBA" id="ARBA00009347"/>
    </source>
</evidence>
<name>A0A932MLA5_UNCTE</name>
<dbReference type="SUPFAM" id="SSF56645">
    <property type="entry name" value="Acyl-CoA dehydrogenase NM domain-like"/>
    <property type="match status" value="1"/>
</dbReference>
<dbReference type="InterPro" id="IPR013786">
    <property type="entry name" value="AcylCoA_DH/ox_N"/>
</dbReference>
<comment type="caution">
    <text evidence="9">The sequence shown here is derived from an EMBL/GenBank/DDBJ whole genome shotgun (WGS) entry which is preliminary data.</text>
</comment>
<keyword evidence="4 5" id="KW-0274">FAD</keyword>
<dbReference type="GO" id="GO:0050660">
    <property type="term" value="F:flavin adenine dinucleotide binding"/>
    <property type="evidence" value="ECO:0007669"/>
    <property type="project" value="InterPro"/>
</dbReference>
<organism evidence="9 10">
    <name type="scientific">Tectimicrobiota bacterium</name>
    <dbReference type="NCBI Taxonomy" id="2528274"/>
    <lineage>
        <taxon>Bacteria</taxon>
        <taxon>Pseudomonadati</taxon>
        <taxon>Nitrospinota/Tectimicrobiota group</taxon>
        <taxon>Candidatus Tectimicrobiota</taxon>
    </lineage>
</organism>
<evidence type="ECO:0000259" key="6">
    <source>
        <dbReference type="Pfam" id="PF00441"/>
    </source>
</evidence>
<feature type="domain" description="Acyl-CoA dehydrogenase/oxidase C-terminal" evidence="6">
    <location>
        <begin position="246"/>
        <end position="393"/>
    </location>
</feature>
<dbReference type="SUPFAM" id="SSF47203">
    <property type="entry name" value="Acyl-CoA dehydrogenase C-terminal domain-like"/>
    <property type="match status" value="1"/>
</dbReference>
<dbReference type="AlphaFoldDB" id="A0A932MLA5"/>
<dbReference type="InterPro" id="IPR006089">
    <property type="entry name" value="Acyl-CoA_DH_CS"/>
</dbReference>
<evidence type="ECO:0000259" key="7">
    <source>
        <dbReference type="Pfam" id="PF02770"/>
    </source>
</evidence>
<reference evidence="9" key="1">
    <citation type="submission" date="2020-07" db="EMBL/GenBank/DDBJ databases">
        <title>Huge and variable diversity of episymbiotic CPR bacteria and DPANN archaea in groundwater ecosystems.</title>
        <authorList>
            <person name="He C.Y."/>
            <person name="Keren R."/>
            <person name="Whittaker M."/>
            <person name="Farag I.F."/>
            <person name="Doudna J."/>
            <person name="Cate J.H.D."/>
            <person name="Banfield J.F."/>
        </authorList>
    </citation>
    <scope>NUCLEOTIDE SEQUENCE</scope>
    <source>
        <strain evidence="9">NC_groundwater_763_Ag_S-0.2um_68_21</strain>
    </source>
</reference>